<dbReference type="OrthoDB" id="1398978at2"/>
<dbReference type="AlphaFoldDB" id="A0A146G604"/>
<evidence type="ECO:0000256" key="2">
    <source>
        <dbReference type="ARBA" id="ARBA00022729"/>
    </source>
</evidence>
<comment type="subcellular location">
    <subcellularLocation>
        <location evidence="1">Secreted</location>
    </subcellularLocation>
</comment>
<dbReference type="PANTHER" id="PTHR34216:SF3">
    <property type="entry name" value="POLY-BETA-1,6-N-ACETYL-D-GLUCOSAMINE N-DEACETYLASE"/>
    <property type="match status" value="1"/>
</dbReference>
<dbReference type="EMBL" id="BDCO01000002">
    <property type="protein sequence ID" value="GAT32238.1"/>
    <property type="molecule type" value="Genomic_DNA"/>
</dbReference>
<dbReference type="RefSeq" id="WP_075078080.1">
    <property type="nucleotide sequence ID" value="NZ_BDCO01000002.1"/>
</dbReference>
<dbReference type="CDD" id="cd10918">
    <property type="entry name" value="CE4_NodB_like_5s_6s"/>
    <property type="match status" value="1"/>
</dbReference>
<dbReference type="GO" id="GO:0016810">
    <property type="term" value="F:hydrolase activity, acting on carbon-nitrogen (but not peptide) bonds"/>
    <property type="evidence" value="ECO:0007669"/>
    <property type="project" value="InterPro"/>
</dbReference>
<keyword evidence="6" id="KW-1185">Reference proteome</keyword>
<feature type="signal peptide" evidence="3">
    <location>
        <begin position="1"/>
        <end position="20"/>
    </location>
</feature>
<dbReference type="InterPro" id="IPR011330">
    <property type="entry name" value="Glyco_hydro/deAcase_b/a-brl"/>
</dbReference>
<dbReference type="InterPro" id="IPR051398">
    <property type="entry name" value="Polysacch_Deacetylase"/>
</dbReference>
<feature type="chain" id="PRO_5007524451" evidence="3">
    <location>
        <begin position="21"/>
        <end position="357"/>
    </location>
</feature>
<keyword evidence="2 3" id="KW-0732">Signal</keyword>
<evidence type="ECO:0000313" key="6">
    <source>
        <dbReference type="Proteomes" id="UP000076023"/>
    </source>
</evidence>
<comment type="caution">
    <text evidence="5">The sequence shown here is derived from an EMBL/GenBank/DDBJ whole genome shotgun (WGS) entry which is preliminary data.</text>
</comment>
<accession>A0A146G604</accession>
<dbReference type="SUPFAM" id="SSF88713">
    <property type="entry name" value="Glycoside hydrolase/deacetylase"/>
    <property type="match status" value="1"/>
</dbReference>
<sequence>MKTKRHILSLCLALPLVLQAATADPKKAGERFKAGEITWPSSPGDAEICMWKDDKIAPVSVTVDDNWASEVPWWLEQSAKYGNFPVTWFIISHKVGGRSDGGTWALWSDVVAKGHDVQSHTHTHLQTEDPAWLGMEGEYSESKKIIEANIPGHRVRMLAYPGGKGMEMNSEELAAKYYAGARWATGTLVPAGAIPFMGIRAVTESSFNNPAANWADPKRILDPSDKMYRTWCVMIYHGAGDKVADRPFFHWLADNQDKLWLSRFCDASLYGQEREAAAVKVTENGPSKIEFELTDTLDNAVYDQPLTVKVRLPDGWKAVAATQGDQPVEAKFITKDGSPYALVDAVPDKGKVSLVSR</sequence>
<proteinExistence type="predicted"/>
<dbReference type="GO" id="GO:0005576">
    <property type="term" value="C:extracellular region"/>
    <property type="evidence" value="ECO:0007669"/>
    <property type="project" value="UniProtKB-SubCell"/>
</dbReference>
<reference evidence="6" key="1">
    <citation type="journal article" date="2017" name="Genome Announc.">
        <title>Draft Genome Sequence of Terrimicrobium sacchariphilum NM-5T, a Facultative Anaerobic Soil Bacterium of the Class Spartobacteria.</title>
        <authorList>
            <person name="Qiu Y.L."/>
            <person name="Tourlousse D.M."/>
            <person name="Matsuura N."/>
            <person name="Ohashi A."/>
            <person name="Sekiguchi Y."/>
        </authorList>
    </citation>
    <scope>NUCLEOTIDE SEQUENCE [LARGE SCALE GENOMIC DNA]</scope>
    <source>
        <strain evidence="6">NM-5</strain>
    </source>
</reference>
<dbReference type="InParanoid" id="A0A146G604"/>
<dbReference type="PANTHER" id="PTHR34216">
    <property type="match status" value="1"/>
</dbReference>
<evidence type="ECO:0000313" key="5">
    <source>
        <dbReference type="EMBL" id="GAT32238.1"/>
    </source>
</evidence>
<dbReference type="Gene3D" id="3.20.20.370">
    <property type="entry name" value="Glycoside hydrolase/deacetylase"/>
    <property type="match status" value="1"/>
</dbReference>
<evidence type="ECO:0000256" key="1">
    <source>
        <dbReference type="ARBA" id="ARBA00004613"/>
    </source>
</evidence>
<evidence type="ECO:0000259" key="4">
    <source>
        <dbReference type="Pfam" id="PF01522"/>
    </source>
</evidence>
<name>A0A146G604_TERSA</name>
<dbReference type="Proteomes" id="UP000076023">
    <property type="component" value="Unassembled WGS sequence"/>
</dbReference>
<organism evidence="5 6">
    <name type="scientific">Terrimicrobium sacchariphilum</name>
    <dbReference type="NCBI Taxonomy" id="690879"/>
    <lineage>
        <taxon>Bacteria</taxon>
        <taxon>Pseudomonadati</taxon>
        <taxon>Verrucomicrobiota</taxon>
        <taxon>Terrimicrobiia</taxon>
        <taxon>Terrimicrobiales</taxon>
        <taxon>Terrimicrobiaceae</taxon>
        <taxon>Terrimicrobium</taxon>
    </lineage>
</organism>
<protein>
    <submittedName>
        <fullName evidence="5">Polysaccharide deacetylase</fullName>
    </submittedName>
</protein>
<evidence type="ECO:0000256" key="3">
    <source>
        <dbReference type="SAM" id="SignalP"/>
    </source>
</evidence>
<dbReference type="STRING" id="690879.TSACC_2636"/>
<feature type="domain" description="NodB homology" evidence="4">
    <location>
        <begin position="57"/>
        <end position="164"/>
    </location>
</feature>
<dbReference type="GO" id="GO:0005975">
    <property type="term" value="P:carbohydrate metabolic process"/>
    <property type="evidence" value="ECO:0007669"/>
    <property type="project" value="InterPro"/>
</dbReference>
<dbReference type="Pfam" id="PF01522">
    <property type="entry name" value="Polysacc_deac_1"/>
    <property type="match status" value="1"/>
</dbReference>
<dbReference type="InterPro" id="IPR002509">
    <property type="entry name" value="NODB_dom"/>
</dbReference>
<gene>
    <name evidence="5" type="ORF">TSACC_2636</name>
</gene>